<keyword evidence="4 6" id="KW-0520">NAD</keyword>
<protein>
    <recommendedName>
        <fullName evidence="6">NAD kinase</fullName>
        <ecNumber evidence="6">2.7.1.23</ecNumber>
    </recommendedName>
    <alternativeName>
        <fullName evidence="6">ATP-dependent NAD kinase</fullName>
    </alternativeName>
</protein>
<dbReference type="GO" id="GO:0005737">
    <property type="term" value="C:cytoplasm"/>
    <property type="evidence" value="ECO:0007669"/>
    <property type="project" value="UniProtKB-SubCell"/>
</dbReference>
<reference evidence="7" key="1">
    <citation type="journal article" date="2020" name="mSystems">
        <title>Genome- and Community-Level Interaction Insights into Carbon Utilization and Element Cycling Functions of Hydrothermarchaeota in Hydrothermal Sediment.</title>
        <authorList>
            <person name="Zhou Z."/>
            <person name="Liu Y."/>
            <person name="Xu W."/>
            <person name="Pan J."/>
            <person name="Luo Z.H."/>
            <person name="Li M."/>
        </authorList>
    </citation>
    <scope>NUCLEOTIDE SEQUENCE [LARGE SCALE GENOMIC DNA]</scope>
    <source>
        <strain evidence="7">SpSt-716</strain>
    </source>
</reference>
<evidence type="ECO:0000256" key="1">
    <source>
        <dbReference type="ARBA" id="ARBA00022679"/>
    </source>
</evidence>
<comment type="caution">
    <text evidence="7">The sequence shown here is derived from an EMBL/GenBank/DDBJ whole genome shotgun (WGS) entry which is preliminary data.</text>
</comment>
<dbReference type="SUPFAM" id="SSF111331">
    <property type="entry name" value="NAD kinase/diacylglycerol kinase-like"/>
    <property type="match status" value="1"/>
</dbReference>
<evidence type="ECO:0000256" key="4">
    <source>
        <dbReference type="ARBA" id="ARBA00023027"/>
    </source>
</evidence>
<feature type="binding site" evidence="6">
    <location>
        <begin position="192"/>
        <end position="197"/>
    </location>
    <ligand>
        <name>NAD(+)</name>
        <dbReference type="ChEBI" id="CHEBI:57540"/>
    </ligand>
</feature>
<dbReference type="InterPro" id="IPR002504">
    <property type="entry name" value="NADK"/>
</dbReference>
<keyword evidence="2 6" id="KW-0418">Kinase</keyword>
<keyword evidence="6" id="KW-0067">ATP-binding</keyword>
<dbReference type="AlphaFoldDB" id="A0A7V3YLT0"/>
<evidence type="ECO:0000313" key="7">
    <source>
        <dbReference type="EMBL" id="HGI74979.1"/>
    </source>
</evidence>
<evidence type="ECO:0000256" key="2">
    <source>
        <dbReference type="ARBA" id="ARBA00022777"/>
    </source>
</evidence>
<dbReference type="HAMAP" id="MF_00361">
    <property type="entry name" value="NAD_kinase"/>
    <property type="match status" value="1"/>
</dbReference>
<keyword evidence="6" id="KW-0547">Nucleotide-binding</keyword>
<feature type="binding site" evidence="6">
    <location>
        <position position="251"/>
    </location>
    <ligand>
        <name>NAD(+)</name>
        <dbReference type="ChEBI" id="CHEBI:57540"/>
    </ligand>
</feature>
<evidence type="ECO:0000256" key="3">
    <source>
        <dbReference type="ARBA" id="ARBA00022857"/>
    </source>
</evidence>
<keyword evidence="3 6" id="KW-0521">NADP</keyword>
<comment type="catalytic activity">
    <reaction evidence="5 6">
        <text>NAD(+) + ATP = ADP + NADP(+) + H(+)</text>
        <dbReference type="Rhea" id="RHEA:18629"/>
        <dbReference type="ChEBI" id="CHEBI:15378"/>
        <dbReference type="ChEBI" id="CHEBI:30616"/>
        <dbReference type="ChEBI" id="CHEBI:57540"/>
        <dbReference type="ChEBI" id="CHEBI:58349"/>
        <dbReference type="ChEBI" id="CHEBI:456216"/>
        <dbReference type="EC" id="2.7.1.23"/>
    </reaction>
</comment>
<feature type="active site" description="Proton acceptor" evidence="6">
    <location>
        <position position="77"/>
    </location>
</feature>
<dbReference type="Pfam" id="PF20143">
    <property type="entry name" value="NAD_kinase_C"/>
    <property type="match status" value="1"/>
</dbReference>
<evidence type="ECO:0000256" key="5">
    <source>
        <dbReference type="ARBA" id="ARBA00047925"/>
    </source>
</evidence>
<dbReference type="EMBL" id="DTEN01000195">
    <property type="protein sequence ID" value="HGI74979.1"/>
    <property type="molecule type" value="Genomic_DNA"/>
</dbReference>
<accession>A0A7V3YLT0</accession>
<dbReference type="EC" id="2.7.1.23" evidence="6"/>
<comment type="caution">
    <text evidence="6">Lacks conserved residue(s) required for the propagation of feature annotation.</text>
</comment>
<dbReference type="GO" id="GO:0005524">
    <property type="term" value="F:ATP binding"/>
    <property type="evidence" value="ECO:0007669"/>
    <property type="project" value="UniProtKB-KW"/>
</dbReference>
<organism evidence="7">
    <name type="scientific">Candidatus Caldatribacterium californiense</name>
    <dbReference type="NCBI Taxonomy" id="1454726"/>
    <lineage>
        <taxon>Bacteria</taxon>
        <taxon>Pseudomonadati</taxon>
        <taxon>Atribacterota</taxon>
        <taxon>Atribacteria</taxon>
        <taxon>Atribacterales</taxon>
        <taxon>Candidatus Caldatribacteriaceae</taxon>
        <taxon>Candidatus Caldatribacterium</taxon>
    </lineage>
</organism>
<dbReference type="InterPro" id="IPR017437">
    <property type="entry name" value="ATP-NAD_kinase_PpnK-typ_C"/>
</dbReference>
<comment type="subcellular location">
    <subcellularLocation>
        <location evidence="6">Cytoplasm</location>
    </subcellularLocation>
</comment>
<feature type="binding site" evidence="6">
    <location>
        <position position="181"/>
    </location>
    <ligand>
        <name>NAD(+)</name>
        <dbReference type="ChEBI" id="CHEBI:57540"/>
    </ligand>
</feature>
<comment type="cofactor">
    <cofactor evidence="6">
        <name>a divalent metal cation</name>
        <dbReference type="ChEBI" id="CHEBI:60240"/>
    </cofactor>
</comment>
<dbReference type="PANTHER" id="PTHR20275:SF0">
    <property type="entry name" value="NAD KINASE"/>
    <property type="match status" value="1"/>
</dbReference>
<feature type="binding site" evidence="6">
    <location>
        <begin position="77"/>
        <end position="78"/>
    </location>
    <ligand>
        <name>NAD(+)</name>
        <dbReference type="ChEBI" id="CHEBI:57540"/>
    </ligand>
</feature>
<comment type="function">
    <text evidence="6">Involved in the regulation of the intracellular balance of NAD and NADP, and is a key enzyme in the biosynthesis of NADP. Catalyzes specifically the phosphorylation on 2'-hydroxyl of the adenosine moiety of NAD to yield NADP.</text>
</comment>
<dbReference type="GO" id="GO:0019674">
    <property type="term" value="P:NAD+ metabolic process"/>
    <property type="evidence" value="ECO:0007669"/>
    <property type="project" value="InterPro"/>
</dbReference>
<dbReference type="Gene3D" id="2.60.200.30">
    <property type="entry name" value="Probable inorganic polyphosphate/atp-NAD kinase, domain 2"/>
    <property type="match status" value="1"/>
</dbReference>
<dbReference type="GO" id="GO:0003951">
    <property type="term" value="F:NAD+ kinase activity"/>
    <property type="evidence" value="ECO:0007669"/>
    <property type="project" value="UniProtKB-UniRule"/>
</dbReference>
<sequence>MDMDSVLFGWLPCGAMEQRLVKNVHVFVRRKNGLISEKAQELVLLLEKKGLQATLVVEGERGIGDSVPDFAFVIGGDGTFLAACHLYAPFRVPLLGVDMGGLGFLAEVSVEEMEQATEQIVSGAFTLEERMMAHCRVVHEDGKEEEDFALNDVVIYRGPFAQMIRLSTYIDGEFLASFPADGLIVATPTGSSAYSLSAGGPVVFPGLELFIVTPICAHTLYARSIVLPSSSCIQVVLESLKEGTMVTLDGQRGYALRKGERIMVYRSPFSAVLARLLPERPFYALLRNKLSWGMDIRKRVGQEC</sequence>
<evidence type="ECO:0000256" key="6">
    <source>
        <dbReference type="HAMAP-Rule" id="MF_00361"/>
    </source>
</evidence>
<dbReference type="GO" id="GO:0046872">
    <property type="term" value="F:metal ion binding"/>
    <property type="evidence" value="ECO:0007669"/>
    <property type="project" value="UniProtKB-UniRule"/>
</dbReference>
<dbReference type="Gene3D" id="3.40.50.10330">
    <property type="entry name" value="Probable inorganic polyphosphate/atp-NAD kinase, domain 1"/>
    <property type="match status" value="1"/>
</dbReference>
<dbReference type="PANTHER" id="PTHR20275">
    <property type="entry name" value="NAD KINASE"/>
    <property type="match status" value="1"/>
</dbReference>
<comment type="similarity">
    <text evidence="6">Belongs to the NAD kinase family.</text>
</comment>
<name>A0A7V3YLT0_9BACT</name>
<proteinExistence type="inferred from homology"/>
<gene>
    <name evidence="6" type="primary">nadK</name>
    <name evidence="7" type="ORF">ENU96_04815</name>
</gene>
<keyword evidence="6" id="KW-0963">Cytoplasm</keyword>
<keyword evidence="1 6" id="KW-0808">Transferase</keyword>
<feature type="binding site" evidence="6">
    <location>
        <begin position="151"/>
        <end position="152"/>
    </location>
    <ligand>
        <name>NAD(+)</name>
        <dbReference type="ChEBI" id="CHEBI:57540"/>
    </ligand>
</feature>
<dbReference type="InterPro" id="IPR016064">
    <property type="entry name" value="NAD/diacylglycerol_kinase_sf"/>
</dbReference>
<dbReference type="GO" id="GO:0051287">
    <property type="term" value="F:NAD binding"/>
    <property type="evidence" value="ECO:0007669"/>
    <property type="project" value="UniProtKB-ARBA"/>
</dbReference>
<dbReference type="InterPro" id="IPR017438">
    <property type="entry name" value="ATP-NAD_kinase_N"/>
</dbReference>
<dbReference type="Pfam" id="PF01513">
    <property type="entry name" value="NAD_kinase"/>
    <property type="match status" value="1"/>
</dbReference>
<dbReference type="GO" id="GO:0006741">
    <property type="term" value="P:NADP+ biosynthetic process"/>
    <property type="evidence" value="ECO:0007669"/>
    <property type="project" value="UniProtKB-UniRule"/>
</dbReference>